<dbReference type="RefSeq" id="WP_081154139.1">
    <property type="nucleotide sequence ID" value="NZ_LVYD01000073.1"/>
</dbReference>
<evidence type="ECO:0000313" key="1">
    <source>
        <dbReference type="EMBL" id="OQP59722.1"/>
    </source>
</evidence>
<reference evidence="1 2" key="1">
    <citation type="submission" date="2016-03" db="EMBL/GenBank/DDBJ databases">
        <title>Niastella vici sp. nov., isolated from farmland soil.</title>
        <authorList>
            <person name="Chen L."/>
            <person name="Wang D."/>
            <person name="Yang S."/>
            <person name="Wang G."/>
        </authorList>
    </citation>
    <scope>NUCLEOTIDE SEQUENCE [LARGE SCALE GENOMIC DNA]</scope>
    <source>
        <strain evidence="1 2">DJ57</strain>
    </source>
</reference>
<protein>
    <recommendedName>
        <fullName evidence="3">DHCW motif cupin fold protein</fullName>
    </recommendedName>
</protein>
<dbReference type="NCBIfam" id="NF038084">
    <property type="entry name" value="DHCW_cupin"/>
    <property type="match status" value="1"/>
</dbReference>
<sequence length="115" mass="13079">MSQIPFQTIDWATITKTRHNGETGIAWWQTLQYPGLRVRIVEYSKGYMADHWCEKGHIVHCLEGAFVSELKSGESFSLTQGMTYIVSDDLSSHRSMTENGVKLLIIDGDFLKNQP</sequence>
<dbReference type="InterPro" id="IPR011051">
    <property type="entry name" value="RmlC_Cupin_sf"/>
</dbReference>
<organism evidence="1 2">
    <name type="scientific">Niastella vici</name>
    <dbReference type="NCBI Taxonomy" id="1703345"/>
    <lineage>
        <taxon>Bacteria</taxon>
        <taxon>Pseudomonadati</taxon>
        <taxon>Bacteroidota</taxon>
        <taxon>Chitinophagia</taxon>
        <taxon>Chitinophagales</taxon>
        <taxon>Chitinophagaceae</taxon>
        <taxon>Niastella</taxon>
    </lineage>
</organism>
<evidence type="ECO:0008006" key="3">
    <source>
        <dbReference type="Google" id="ProtNLM"/>
    </source>
</evidence>
<dbReference type="InterPro" id="IPR047713">
    <property type="entry name" value="DHCW_cupin"/>
</dbReference>
<dbReference type="OrthoDB" id="9794443at2"/>
<dbReference type="AlphaFoldDB" id="A0A1V9FN10"/>
<name>A0A1V9FN10_9BACT</name>
<dbReference type="STRING" id="1703345.A3860_36175"/>
<accession>A0A1V9FN10</accession>
<comment type="caution">
    <text evidence="1">The sequence shown here is derived from an EMBL/GenBank/DDBJ whole genome shotgun (WGS) entry which is preliminary data.</text>
</comment>
<proteinExistence type="predicted"/>
<evidence type="ECO:0000313" key="2">
    <source>
        <dbReference type="Proteomes" id="UP000192796"/>
    </source>
</evidence>
<dbReference type="EMBL" id="LVYD01000073">
    <property type="protein sequence ID" value="OQP59722.1"/>
    <property type="molecule type" value="Genomic_DNA"/>
</dbReference>
<keyword evidence="2" id="KW-1185">Reference proteome</keyword>
<gene>
    <name evidence="1" type="ORF">A3860_36175</name>
</gene>
<dbReference type="Proteomes" id="UP000192796">
    <property type="component" value="Unassembled WGS sequence"/>
</dbReference>
<dbReference type="SUPFAM" id="SSF51182">
    <property type="entry name" value="RmlC-like cupins"/>
    <property type="match status" value="1"/>
</dbReference>